<dbReference type="OrthoDB" id="116827at2759"/>
<accession>A0A9P4Q8I9</accession>
<dbReference type="EMBL" id="MU003788">
    <property type="protein sequence ID" value="KAF2721764.1"/>
    <property type="molecule type" value="Genomic_DNA"/>
</dbReference>
<sequence>MSHSKRNTSLAFFTNHERAELKGTWGSRQARLNREAFLPFGSCQLCLLPSRDAVACPDEGHLFCRECALSNVLAQKEEMKRLKRDEERRNLEDADEKVSKEAEKAAKELEDFERVQAGGSDRSSAVKRKQSGDEDDELARMAKEGGIYSGKRQKREETSFWTPEAIPDDKKREAQVIRSTPRCPSSTVEKPHEISLKSLINVHFAGEGKNEGSWRMCPACDKPLSNSTKAVVAKPCGHVCCRPCSDKFQTPPEKTAHEKGLDDAVRCYVCQEDITPGRKVRKNKDKDKEGRKDRDKRERGLITLSCDGTGFAGGGRAEVVKQGVAFQC</sequence>
<feature type="compositionally biased region" description="Basic and acidic residues" evidence="3">
    <location>
        <begin position="80"/>
        <end position="114"/>
    </location>
</feature>
<comment type="subcellular location">
    <subcellularLocation>
        <location evidence="1">Nucleus</location>
    </subcellularLocation>
</comment>
<dbReference type="GO" id="GO:0008270">
    <property type="term" value="F:zinc ion binding"/>
    <property type="evidence" value="ECO:0007669"/>
    <property type="project" value="UniProtKB-KW"/>
</dbReference>
<evidence type="ECO:0000256" key="1">
    <source>
        <dbReference type="PIRNR" id="PIRNR023577"/>
    </source>
</evidence>
<evidence type="ECO:0000256" key="3">
    <source>
        <dbReference type="SAM" id="MobiDB-lite"/>
    </source>
</evidence>
<comment type="caution">
    <text evidence="5">The sequence shown here is derived from an EMBL/GenBank/DDBJ whole genome shotgun (WGS) entry which is preliminary data.</text>
</comment>
<dbReference type="InterPro" id="IPR011011">
    <property type="entry name" value="Znf_FYVE_PHD"/>
</dbReference>
<name>A0A9P4Q8I9_9PEZI</name>
<proteinExistence type="inferred from homology"/>
<reference evidence="5" key="1">
    <citation type="journal article" date="2020" name="Stud. Mycol.">
        <title>101 Dothideomycetes genomes: a test case for predicting lifestyles and emergence of pathogens.</title>
        <authorList>
            <person name="Haridas S."/>
            <person name="Albert R."/>
            <person name="Binder M."/>
            <person name="Bloem J."/>
            <person name="Labutti K."/>
            <person name="Salamov A."/>
            <person name="Andreopoulos B."/>
            <person name="Baker S."/>
            <person name="Barry K."/>
            <person name="Bills G."/>
            <person name="Bluhm B."/>
            <person name="Cannon C."/>
            <person name="Castanera R."/>
            <person name="Culley D."/>
            <person name="Daum C."/>
            <person name="Ezra D."/>
            <person name="Gonzalez J."/>
            <person name="Henrissat B."/>
            <person name="Kuo A."/>
            <person name="Liang C."/>
            <person name="Lipzen A."/>
            <person name="Lutzoni F."/>
            <person name="Magnuson J."/>
            <person name="Mondo S."/>
            <person name="Nolan M."/>
            <person name="Ohm R."/>
            <person name="Pangilinan J."/>
            <person name="Park H.-J."/>
            <person name="Ramirez L."/>
            <person name="Alfaro M."/>
            <person name="Sun H."/>
            <person name="Tritt A."/>
            <person name="Yoshinaga Y."/>
            <person name="Zwiers L.-H."/>
            <person name="Turgeon B."/>
            <person name="Goodwin S."/>
            <person name="Spatafora J."/>
            <person name="Crous P."/>
            <person name="Grigoriev I."/>
        </authorList>
    </citation>
    <scope>NUCLEOTIDE SEQUENCE</scope>
    <source>
        <strain evidence="5">CBS 116435</strain>
    </source>
</reference>
<keyword evidence="1" id="KW-0539">Nucleus</keyword>
<dbReference type="InterPro" id="IPR001841">
    <property type="entry name" value="Znf_RING"/>
</dbReference>
<dbReference type="Proteomes" id="UP000799441">
    <property type="component" value="Unassembled WGS sequence"/>
</dbReference>
<comment type="similarity">
    <text evidence="1">Belongs to the NOSIP family.</text>
</comment>
<evidence type="ECO:0000313" key="5">
    <source>
        <dbReference type="EMBL" id="KAF2721764.1"/>
    </source>
</evidence>
<dbReference type="PANTHER" id="PTHR13063:SF10">
    <property type="entry name" value="NITRIC OXIDE SYNTHASE-INTERACTING PROTEIN"/>
    <property type="match status" value="1"/>
</dbReference>
<organism evidence="5 6">
    <name type="scientific">Polychaeton citri CBS 116435</name>
    <dbReference type="NCBI Taxonomy" id="1314669"/>
    <lineage>
        <taxon>Eukaryota</taxon>
        <taxon>Fungi</taxon>
        <taxon>Dikarya</taxon>
        <taxon>Ascomycota</taxon>
        <taxon>Pezizomycotina</taxon>
        <taxon>Dothideomycetes</taxon>
        <taxon>Dothideomycetidae</taxon>
        <taxon>Capnodiales</taxon>
        <taxon>Capnodiaceae</taxon>
        <taxon>Polychaeton</taxon>
    </lineage>
</organism>
<dbReference type="GO" id="GO:0005634">
    <property type="term" value="C:nucleus"/>
    <property type="evidence" value="ECO:0007669"/>
    <property type="project" value="UniProtKB-SubCell"/>
</dbReference>
<dbReference type="PANTHER" id="PTHR13063">
    <property type="entry name" value="ENOS INTERACTING PROTEIN"/>
    <property type="match status" value="1"/>
</dbReference>
<dbReference type="PROSITE" id="PS50089">
    <property type="entry name" value="ZF_RING_2"/>
    <property type="match status" value="1"/>
</dbReference>
<evidence type="ECO:0000313" key="6">
    <source>
        <dbReference type="Proteomes" id="UP000799441"/>
    </source>
</evidence>
<dbReference type="InterPro" id="IPR013083">
    <property type="entry name" value="Znf_RING/FYVE/PHD"/>
</dbReference>
<keyword evidence="2" id="KW-0863">Zinc-finger</keyword>
<feature type="region of interest" description="Disordered" evidence="3">
    <location>
        <begin position="80"/>
        <end position="190"/>
    </location>
</feature>
<evidence type="ECO:0000256" key="2">
    <source>
        <dbReference type="PROSITE-ProRule" id="PRU00175"/>
    </source>
</evidence>
<gene>
    <name evidence="5" type="ORF">K431DRAFT_246690</name>
</gene>
<feature type="domain" description="RING-type" evidence="4">
    <location>
        <begin position="217"/>
        <end position="271"/>
    </location>
</feature>
<dbReference type="SUPFAM" id="SSF57903">
    <property type="entry name" value="FYVE/PHD zinc finger"/>
    <property type="match status" value="1"/>
</dbReference>
<dbReference type="GO" id="GO:0061630">
    <property type="term" value="F:ubiquitin protein ligase activity"/>
    <property type="evidence" value="ECO:0007669"/>
    <property type="project" value="InterPro"/>
</dbReference>
<keyword evidence="6" id="KW-1185">Reference proteome</keyword>
<keyword evidence="2" id="KW-0862">Zinc</keyword>
<dbReference type="InterPro" id="IPR016818">
    <property type="entry name" value="NOSIP"/>
</dbReference>
<keyword evidence="2" id="KW-0479">Metal-binding</keyword>
<protein>
    <recommendedName>
        <fullName evidence="4">RING-type domain-containing protein</fullName>
    </recommendedName>
</protein>
<dbReference type="PIRSF" id="PIRSF023577">
    <property type="entry name" value="ENOS_interacting"/>
    <property type="match status" value="1"/>
</dbReference>
<dbReference type="SMART" id="SM00184">
    <property type="entry name" value="RING"/>
    <property type="match status" value="2"/>
</dbReference>
<dbReference type="AlphaFoldDB" id="A0A9P4Q8I9"/>
<evidence type="ECO:0000259" key="4">
    <source>
        <dbReference type="PROSITE" id="PS50089"/>
    </source>
</evidence>
<dbReference type="Gene3D" id="3.30.40.10">
    <property type="entry name" value="Zinc/RING finger domain, C3HC4 (zinc finger)"/>
    <property type="match status" value="2"/>
</dbReference>
<dbReference type="FunFam" id="3.30.40.10:FF:000673">
    <property type="entry name" value="RING finger domain protein, putative"/>
    <property type="match status" value="1"/>
</dbReference>